<keyword evidence="6" id="KW-1185">Reference proteome</keyword>
<proteinExistence type="inferred from homology"/>
<dbReference type="Proteomes" id="UP001152795">
    <property type="component" value="Unassembled WGS sequence"/>
</dbReference>
<evidence type="ECO:0000313" key="6">
    <source>
        <dbReference type="Proteomes" id="UP001152795"/>
    </source>
</evidence>
<sequence>MRLIRVCVVNCDLLIKQSLAEDSKVGEAIKSFMDKRMDVPDDLIIPLLRNRLSQLDCVTRGWVLHAFPTTRRQSEGLTNLGFEPNRVLLLDVPKDTILERLTLRSTDPQTGERYHLLYNPPRTNEIKQRLQTHPEDQEDRVTERFLAYQEHVEDIADYYERFAQHINADQDPHTVFEYIESMIVNPLPRKE</sequence>
<dbReference type="EMBL" id="CACRXK020006525">
    <property type="protein sequence ID" value="CAB4009646.1"/>
    <property type="molecule type" value="Genomic_DNA"/>
</dbReference>
<dbReference type="GO" id="GO:0005524">
    <property type="term" value="F:ATP binding"/>
    <property type="evidence" value="ECO:0007669"/>
    <property type="project" value="InterPro"/>
</dbReference>
<evidence type="ECO:0000256" key="4">
    <source>
        <dbReference type="ARBA" id="ARBA00022777"/>
    </source>
</evidence>
<name>A0A7D9IN02_PARCT</name>
<protein>
    <submittedName>
        <fullName evidence="5">Adenylate kinase 8-like</fullName>
    </submittedName>
</protein>
<dbReference type="SUPFAM" id="SSF57774">
    <property type="entry name" value="Microbial and mitochondrial ADK, insert 'zinc finger' domain"/>
    <property type="match status" value="1"/>
</dbReference>
<keyword evidence="3" id="KW-0547">Nucleotide-binding</keyword>
<gene>
    <name evidence="5" type="ORF">PACLA_8A030819</name>
</gene>
<dbReference type="SUPFAM" id="SSF52540">
    <property type="entry name" value="P-loop containing nucleoside triphosphate hydrolases"/>
    <property type="match status" value="1"/>
</dbReference>
<dbReference type="OrthoDB" id="522106at2759"/>
<comment type="caution">
    <text evidence="5">The sequence shown here is derived from an EMBL/GenBank/DDBJ whole genome shotgun (WGS) entry which is preliminary data.</text>
</comment>
<evidence type="ECO:0000256" key="2">
    <source>
        <dbReference type="ARBA" id="ARBA00022679"/>
    </source>
</evidence>
<dbReference type="Gene3D" id="3.40.50.300">
    <property type="entry name" value="P-loop containing nucleotide triphosphate hydrolases"/>
    <property type="match status" value="1"/>
</dbReference>
<dbReference type="Pfam" id="PF00406">
    <property type="entry name" value="ADK"/>
    <property type="match status" value="1"/>
</dbReference>
<dbReference type="InterPro" id="IPR000850">
    <property type="entry name" value="Adenylat/UMP-CMP_kin"/>
</dbReference>
<keyword evidence="2" id="KW-0808">Transferase</keyword>
<dbReference type="GO" id="GO:0004017">
    <property type="term" value="F:AMP kinase activity"/>
    <property type="evidence" value="ECO:0007669"/>
    <property type="project" value="InterPro"/>
</dbReference>
<evidence type="ECO:0000313" key="5">
    <source>
        <dbReference type="EMBL" id="CAB4009646.1"/>
    </source>
</evidence>
<dbReference type="PANTHER" id="PTHR23359">
    <property type="entry name" value="NUCLEOTIDE KINASE"/>
    <property type="match status" value="1"/>
</dbReference>
<dbReference type="CDD" id="cd01428">
    <property type="entry name" value="ADK"/>
    <property type="match status" value="1"/>
</dbReference>
<reference evidence="5" key="1">
    <citation type="submission" date="2020-04" db="EMBL/GenBank/DDBJ databases">
        <authorList>
            <person name="Alioto T."/>
            <person name="Alioto T."/>
            <person name="Gomez Garrido J."/>
        </authorList>
    </citation>
    <scope>NUCLEOTIDE SEQUENCE</scope>
    <source>
        <strain evidence="5">A484AB</strain>
    </source>
</reference>
<evidence type="ECO:0000256" key="3">
    <source>
        <dbReference type="ARBA" id="ARBA00022741"/>
    </source>
</evidence>
<keyword evidence="4 5" id="KW-0418">Kinase</keyword>
<dbReference type="InterPro" id="IPR036193">
    <property type="entry name" value="ADK_active_lid_dom_sf"/>
</dbReference>
<comment type="similarity">
    <text evidence="1">Belongs to the adenylate kinase family.</text>
</comment>
<accession>A0A7D9IN02</accession>
<organism evidence="5 6">
    <name type="scientific">Paramuricea clavata</name>
    <name type="common">Red gorgonian</name>
    <name type="synonym">Violescent sea-whip</name>
    <dbReference type="NCBI Taxonomy" id="317549"/>
    <lineage>
        <taxon>Eukaryota</taxon>
        <taxon>Metazoa</taxon>
        <taxon>Cnidaria</taxon>
        <taxon>Anthozoa</taxon>
        <taxon>Octocorallia</taxon>
        <taxon>Malacalcyonacea</taxon>
        <taxon>Plexauridae</taxon>
        <taxon>Paramuricea</taxon>
    </lineage>
</organism>
<dbReference type="AlphaFoldDB" id="A0A7D9IN02"/>
<dbReference type="InterPro" id="IPR027417">
    <property type="entry name" value="P-loop_NTPase"/>
</dbReference>
<evidence type="ECO:0000256" key="1">
    <source>
        <dbReference type="ARBA" id="ARBA00007220"/>
    </source>
</evidence>